<feature type="transmembrane region" description="Helical" evidence="1">
    <location>
        <begin position="87"/>
        <end position="107"/>
    </location>
</feature>
<gene>
    <name evidence="2" type="ORF">GsuE55_37900</name>
</gene>
<accession>A0A679FXX7</accession>
<organism evidence="2 3">
    <name type="scientific">Geobacillus subterraneus</name>
    <dbReference type="NCBI Taxonomy" id="129338"/>
    <lineage>
        <taxon>Bacteria</taxon>
        <taxon>Bacillati</taxon>
        <taxon>Bacillota</taxon>
        <taxon>Bacilli</taxon>
        <taxon>Bacillales</taxon>
        <taxon>Anoxybacillaceae</taxon>
        <taxon>Geobacillus</taxon>
    </lineage>
</organism>
<protein>
    <recommendedName>
        <fullName evidence="4">Type II secretion system protein GspF domain-containing protein</fullName>
    </recommendedName>
</protein>
<name>A0A679FXX7_9BACL</name>
<evidence type="ECO:0000313" key="3">
    <source>
        <dbReference type="Proteomes" id="UP000501421"/>
    </source>
</evidence>
<keyword evidence="3" id="KW-1185">Reference proteome</keyword>
<dbReference type="Proteomes" id="UP000501421">
    <property type="component" value="Plasmid pGspE55-1"/>
</dbReference>
<dbReference type="EMBL" id="AP022558">
    <property type="protein sequence ID" value="BBW98957.1"/>
    <property type="molecule type" value="Genomic_DNA"/>
</dbReference>
<keyword evidence="1" id="KW-0812">Transmembrane</keyword>
<evidence type="ECO:0000313" key="2">
    <source>
        <dbReference type="EMBL" id="BBW98957.1"/>
    </source>
</evidence>
<evidence type="ECO:0000256" key="1">
    <source>
        <dbReference type="SAM" id="Phobius"/>
    </source>
</evidence>
<feature type="transmembrane region" description="Helical" evidence="1">
    <location>
        <begin position="128"/>
        <end position="146"/>
    </location>
</feature>
<sequence length="312" mass="36500">MMLVFFLLCWVATFVFLFRRRWLPKEVQSIQRFREPLWNELHQWSYVAPFKWFVDDENRPVKKRNARIKEKLAEAGWDRRFSLRSYLTFKTLVFLGSLVLFLGWACLVKEWYAIERLFGRKEVAPASFSLQSCAVAAMVCFLLVFLPDAWLTQKARAARKQQRKDLPLLQMISILMLRANKTIGEVLFALSKLDTPHQEVFGKAFHIYLRNRQEGLLFLAQHFEGTKFAETFYLFQDMNDYSRQEIIRLLEDGLASMTEEMDQTHRRHDLSRLIYSQASMVVPFAAILLLGAVPFLVMGLEMVARSFSGGGM</sequence>
<keyword evidence="1" id="KW-1133">Transmembrane helix</keyword>
<evidence type="ECO:0008006" key="4">
    <source>
        <dbReference type="Google" id="ProtNLM"/>
    </source>
</evidence>
<reference evidence="3" key="1">
    <citation type="journal article" date="2020" name="Microbiol. Resour. Announc.">
        <title>Complete Genome Sequence of Geobacillus sp. Strain E55-1, Isolated from Mine Geyser in Japan.</title>
        <authorList>
            <person name="Miyazaki K."/>
            <person name="Hase E."/>
            <person name="Tokito N."/>
        </authorList>
    </citation>
    <scope>NUCLEOTIDE SEQUENCE [LARGE SCALE GENOMIC DNA]</scope>
    <source>
        <strain evidence="3">E55-1</strain>
        <plasmid evidence="3">pGspE55-1</plasmid>
    </source>
</reference>
<keyword evidence="2" id="KW-0614">Plasmid</keyword>
<geneLocation type="plasmid" evidence="2 3">
    <name>pGspE55-1</name>
</geneLocation>
<feature type="transmembrane region" description="Helical" evidence="1">
    <location>
        <begin position="274"/>
        <end position="297"/>
    </location>
</feature>
<proteinExistence type="predicted"/>
<keyword evidence="1" id="KW-0472">Membrane</keyword>
<dbReference type="AlphaFoldDB" id="A0A679FXX7"/>